<protein>
    <submittedName>
        <fullName evidence="2">Uncharacterized protein</fullName>
    </submittedName>
</protein>
<evidence type="ECO:0000313" key="3">
    <source>
        <dbReference type="Proteomes" id="UP000050164"/>
    </source>
</evidence>
<accession>A0A655AM83</accession>
<name>A0A655AM83_MYCTX</name>
<organism evidence="2 3">
    <name type="scientific">Mycobacterium tuberculosis</name>
    <dbReference type="NCBI Taxonomy" id="1773"/>
    <lineage>
        <taxon>Bacteria</taxon>
        <taxon>Bacillati</taxon>
        <taxon>Actinomycetota</taxon>
        <taxon>Actinomycetes</taxon>
        <taxon>Mycobacteriales</taxon>
        <taxon>Mycobacteriaceae</taxon>
        <taxon>Mycobacterium</taxon>
        <taxon>Mycobacterium tuberculosis complex</taxon>
    </lineage>
</organism>
<reference evidence="2 3" key="1">
    <citation type="submission" date="2015-03" db="EMBL/GenBank/DDBJ databases">
        <authorList>
            <consortium name="Pathogen Informatics"/>
        </authorList>
    </citation>
    <scope>NUCLEOTIDE SEQUENCE [LARGE SCALE GENOMIC DNA]</scope>
    <source>
        <strain evidence="2 3">Bir 185</strain>
    </source>
</reference>
<gene>
    <name evidence="2" type="ORF">ERS027659_04293</name>
</gene>
<evidence type="ECO:0000313" key="2">
    <source>
        <dbReference type="EMBL" id="CKT35675.1"/>
    </source>
</evidence>
<dbReference type="AlphaFoldDB" id="A0A655AM83"/>
<feature type="region of interest" description="Disordered" evidence="1">
    <location>
        <begin position="1"/>
        <end position="20"/>
    </location>
</feature>
<dbReference type="EMBL" id="CNFT01001495">
    <property type="protein sequence ID" value="CKT35675.1"/>
    <property type="molecule type" value="Genomic_DNA"/>
</dbReference>
<evidence type="ECO:0000256" key="1">
    <source>
        <dbReference type="SAM" id="MobiDB-lite"/>
    </source>
</evidence>
<dbReference type="Proteomes" id="UP000050164">
    <property type="component" value="Unassembled WGS sequence"/>
</dbReference>
<proteinExistence type="predicted"/>
<sequence length="181" mass="19422">MVLLGNDGNQPRHTDAVGTHGQPHRLAILAEHVGGEGVGVFAPQLEDVPNFDTARHDQRTGAVGRWIAFAHLGGLNGAVCGEVAAGHQTDNMAAGLVRPGDPAGAVDYPRVDEIADIVLPQRLWPDITLNQERVLGEIIVVEQRVVSRFQRCAQPFVIDLTVAGHADCQQFGVPSRLSDFD</sequence>